<evidence type="ECO:0000256" key="2">
    <source>
        <dbReference type="ARBA" id="ARBA00004251"/>
    </source>
</evidence>
<evidence type="ECO:0000256" key="19">
    <source>
        <dbReference type="ARBA" id="ARBA00031824"/>
    </source>
</evidence>
<comment type="cofactor">
    <cofactor evidence="1">
        <name>Zn(2+)</name>
        <dbReference type="ChEBI" id="CHEBI:29105"/>
    </cofactor>
</comment>
<evidence type="ECO:0000256" key="8">
    <source>
        <dbReference type="ARBA" id="ARBA00022723"/>
    </source>
</evidence>
<evidence type="ECO:0000256" key="18">
    <source>
        <dbReference type="ARBA" id="ARBA00031114"/>
    </source>
</evidence>
<dbReference type="GO" id="GO:0007596">
    <property type="term" value="P:blood coagulation"/>
    <property type="evidence" value="ECO:0007669"/>
    <property type="project" value="UniProtKB-KW"/>
</dbReference>
<comment type="function">
    <text evidence="17">Hydrolyzes extracellular Ap3A into AMP and ADP, and Ap4A into AMP and ATP. Ap3A and Ap4A are diadenosine polyphosphates thought to induce proliferation of vascular smooth muscle cells. Acts as a procoagulant, mediating platelet aggregation at the site of nascent thrombus via release of ADP from Ap3A and activation of ADP receptors.</text>
</comment>
<gene>
    <name evidence="22" type="ORF">AAFF_G00236130</name>
</gene>
<evidence type="ECO:0000256" key="21">
    <source>
        <dbReference type="SAM" id="Phobius"/>
    </source>
</evidence>
<evidence type="ECO:0000256" key="6">
    <source>
        <dbReference type="ARBA" id="ARBA00022692"/>
    </source>
</evidence>
<organism evidence="22 23">
    <name type="scientific">Aldrovandia affinis</name>
    <dbReference type="NCBI Taxonomy" id="143900"/>
    <lineage>
        <taxon>Eukaryota</taxon>
        <taxon>Metazoa</taxon>
        <taxon>Chordata</taxon>
        <taxon>Craniata</taxon>
        <taxon>Vertebrata</taxon>
        <taxon>Euteleostomi</taxon>
        <taxon>Actinopterygii</taxon>
        <taxon>Neopterygii</taxon>
        <taxon>Teleostei</taxon>
        <taxon>Notacanthiformes</taxon>
        <taxon>Halosauridae</taxon>
        <taxon>Aldrovandia</taxon>
    </lineage>
</organism>
<evidence type="ECO:0000256" key="3">
    <source>
        <dbReference type="ARBA" id="ARBA00010594"/>
    </source>
</evidence>
<keyword evidence="23" id="KW-1185">Reference proteome</keyword>
<dbReference type="GO" id="GO:0046872">
    <property type="term" value="F:metal ion binding"/>
    <property type="evidence" value="ECO:0007669"/>
    <property type="project" value="UniProtKB-KW"/>
</dbReference>
<evidence type="ECO:0000256" key="14">
    <source>
        <dbReference type="ARBA" id="ARBA00023136"/>
    </source>
</evidence>
<evidence type="ECO:0000256" key="15">
    <source>
        <dbReference type="ARBA" id="ARBA00023157"/>
    </source>
</evidence>
<evidence type="ECO:0000256" key="13">
    <source>
        <dbReference type="ARBA" id="ARBA00023084"/>
    </source>
</evidence>
<dbReference type="Gene3D" id="3.40.720.10">
    <property type="entry name" value="Alkaline Phosphatase, subunit A"/>
    <property type="match status" value="2"/>
</dbReference>
<dbReference type="InterPro" id="IPR017850">
    <property type="entry name" value="Alkaline_phosphatase_core_sf"/>
</dbReference>
<evidence type="ECO:0000256" key="11">
    <source>
        <dbReference type="ARBA" id="ARBA00022833"/>
    </source>
</evidence>
<evidence type="ECO:0000256" key="7">
    <source>
        <dbReference type="ARBA" id="ARBA00022696"/>
    </source>
</evidence>
<keyword evidence="9" id="KW-0732">Signal</keyword>
<keyword evidence="12 21" id="KW-1133">Transmembrane helix</keyword>
<evidence type="ECO:0000256" key="12">
    <source>
        <dbReference type="ARBA" id="ARBA00022989"/>
    </source>
</evidence>
<keyword evidence="5" id="KW-1003">Cell membrane</keyword>
<protein>
    <recommendedName>
        <fullName evidence="4">bis(5'-adenosyl)-triphosphatase</fullName>
        <ecNumber evidence="4">3.6.1.29</ecNumber>
    </recommendedName>
    <alternativeName>
        <fullName evidence="19">AP3A hydrolase</fullName>
    </alternativeName>
    <alternativeName>
        <fullName evidence="18">Ectonucleotide pyrophosphatase/phosphodiesterase family member 4</fullName>
    </alternativeName>
</protein>
<dbReference type="EC" id="3.6.1.29" evidence="4"/>
<accession>A0AAD7REF8</accession>
<dbReference type="SUPFAM" id="SSF53649">
    <property type="entry name" value="Alkaline phosphatase-like"/>
    <property type="match status" value="1"/>
</dbReference>
<evidence type="ECO:0000256" key="1">
    <source>
        <dbReference type="ARBA" id="ARBA00001947"/>
    </source>
</evidence>
<comment type="similarity">
    <text evidence="3">Belongs to the nucleotide pyrophosphatase/phosphodiesterase family.</text>
</comment>
<keyword evidence="13" id="KW-0094">Blood coagulation</keyword>
<feature type="transmembrane region" description="Helical" evidence="21">
    <location>
        <begin position="407"/>
        <end position="431"/>
    </location>
</feature>
<comment type="subcellular location">
    <subcellularLocation>
        <location evidence="2">Cell membrane</location>
        <topology evidence="2">Single-pass type I membrane protein</topology>
    </subcellularLocation>
</comment>
<evidence type="ECO:0000256" key="20">
    <source>
        <dbReference type="ARBA" id="ARBA00047780"/>
    </source>
</evidence>
<dbReference type="GO" id="GO:0005886">
    <property type="term" value="C:plasma membrane"/>
    <property type="evidence" value="ECO:0007669"/>
    <property type="project" value="UniProtKB-SubCell"/>
</dbReference>
<name>A0AAD7REF8_9TELE</name>
<keyword evidence="10" id="KW-0378">Hydrolase</keyword>
<evidence type="ECO:0000256" key="16">
    <source>
        <dbReference type="ARBA" id="ARBA00023180"/>
    </source>
</evidence>
<dbReference type="GO" id="GO:0047710">
    <property type="term" value="F:bis(5'-adenosyl)-triphosphatase activity"/>
    <property type="evidence" value="ECO:0007669"/>
    <property type="project" value="UniProtKB-EC"/>
</dbReference>
<dbReference type="AlphaFoldDB" id="A0AAD7REF8"/>
<dbReference type="Proteomes" id="UP001221898">
    <property type="component" value="Unassembled WGS sequence"/>
</dbReference>
<dbReference type="CDD" id="cd16018">
    <property type="entry name" value="Enpp"/>
    <property type="match status" value="1"/>
</dbReference>
<proteinExistence type="inferred from homology"/>
<keyword evidence="6 21" id="KW-0812">Transmembrane</keyword>
<evidence type="ECO:0000256" key="5">
    <source>
        <dbReference type="ARBA" id="ARBA00022475"/>
    </source>
</evidence>
<evidence type="ECO:0000256" key="10">
    <source>
        <dbReference type="ARBA" id="ARBA00022801"/>
    </source>
</evidence>
<dbReference type="InterPro" id="IPR002591">
    <property type="entry name" value="Phosphodiest/P_Trfase"/>
</dbReference>
<evidence type="ECO:0000313" key="23">
    <source>
        <dbReference type="Proteomes" id="UP001221898"/>
    </source>
</evidence>
<keyword evidence="8" id="KW-0479">Metal-binding</keyword>
<sequence>MSRVPVVFLGAICIVVFRVESLSQAFTCVFALQAGRADRGIPQEVPPACPRMLPAVVLLYVLSGCWCLAAGADYLQKYSFPSLRGFFSDGVLVDELTNVFVTKTFPNHYSLVTGLHAESHGVVHSNMYDPASGRTFSPRNDSDPFWWNEATPIWVTAQEAGLRTAAAMWPGTEYRIQNRTSTHFLRYDPAVPFQERLANVTGWLLRDEGVRFAALYWEEPDRSGHAHGPDNVTAMTPVLREVDRLCSQDRLIRLDDCLDRRNYTAINLTPVATIIPLSDKRLVYDALSRCHANMKAYLKEEIPDRLHYRNNERIQPIILVADEGWTIVQSGNLTRNGDHGYDNSLPSMHPFLAAHGPDFRRGYRLAGMHSVDVYPLMCWLLGLPERPNNGSLSHARCLLAAETCLSVAQVVGIVLGTLLVLTTLTCLVSILKNRVSAQPRPFTRLALQDDDADDPLIG</sequence>
<dbReference type="PANTHER" id="PTHR10151">
    <property type="entry name" value="ECTONUCLEOTIDE PYROPHOSPHATASE/PHOSPHODIESTERASE"/>
    <property type="match status" value="1"/>
</dbReference>
<keyword evidence="11" id="KW-0862">Zinc</keyword>
<reference evidence="22" key="1">
    <citation type="journal article" date="2023" name="Science">
        <title>Genome structures resolve the early diversification of teleost fishes.</title>
        <authorList>
            <person name="Parey E."/>
            <person name="Louis A."/>
            <person name="Montfort J."/>
            <person name="Bouchez O."/>
            <person name="Roques C."/>
            <person name="Iampietro C."/>
            <person name="Lluch J."/>
            <person name="Castinel A."/>
            <person name="Donnadieu C."/>
            <person name="Desvignes T."/>
            <person name="Floi Bucao C."/>
            <person name="Jouanno E."/>
            <person name="Wen M."/>
            <person name="Mejri S."/>
            <person name="Dirks R."/>
            <person name="Jansen H."/>
            <person name="Henkel C."/>
            <person name="Chen W.J."/>
            <person name="Zahm M."/>
            <person name="Cabau C."/>
            <person name="Klopp C."/>
            <person name="Thompson A.W."/>
            <person name="Robinson-Rechavi M."/>
            <person name="Braasch I."/>
            <person name="Lecointre G."/>
            <person name="Bobe J."/>
            <person name="Postlethwait J.H."/>
            <person name="Berthelot C."/>
            <person name="Roest Crollius H."/>
            <person name="Guiguen Y."/>
        </authorList>
    </citation>
    <scope>NUCLEOTIDE SEQUENCE</scope>
    <source>
        <strain evidence="22">NC1722</strain>
    </source>
</reference>
<comment type="caution">
    <text evidence="22">The sequence shown here is derived from an EMBL/GenBank/DDBJ whole genome shotgun (WGS) entry which is preliminary data.</text>
</comment>
<evidence type="ECO:0000313" key="22">
    <source>
        <dbReference type="EMBL" id="KAJ8378796.1"/>
    </source>
</evidence>
<keyword evidence="15" id="KW-1015">Disulfide bond</keyword>
<comment type="catalytic activity">
    <reaction evidence="20">
        <text>P(1),P(3)-bis(5'-adenosyl) triphosphate + H2O = AMP + ADP + 2 H(+)</text>
        <dbReference type="Rhea" id="RHEA:13893"/>
        <dbReference type="ChEBI" id="CHEBI:15377"/>
        <dbReference type="ChEBI" id="CHEBI:15378"/>
        <dbReference type="ChEBI" id="CHEBI:58529"/>
        <dbReference type="ChEBI" id="CHEBI:456215"/>
        <dbReference type="ChEBI" id="CHEBI:456216"/>
        <dbReference type="EC" id="3.6.1.29"/>
    </reaction>
</comment>
<dbReference type="EMBL" id="JAINUG010000310">
    <property type="protein sequence ID" value="KAJ8378796.1"/>
    <property type="molecule type" value="Genomic_DNA"/>
</dbReference>
<evidence type="ECO:0000256" key="4">
    <source>
        <dbReference type="ARBA" id="ARBA00012377"/>
    </source>
</evidence>
<evidence type="ECO:0000256" key="9">
    <source>
        <dbReference type="ARBA" id="ARBA00022729"/>
    </source>
</evidence>
<keyword evidence="14 21" id="KW-0472">Membrane</keyword>
<keyword evidence="16" id="KW-0325">Glycoprotein</keyword>
<dbReference type="Pfam" id="PF01663">
    <property type="entry name" value="Phosphodiest"/>
    <property type="match status" value="1"/>
</dbReference>
<keyword evidence="7" id="KW-0356">Hemostasis</keyword>
<dbReference type="PANTHER" id="PTHR10151:SF79">
    <property type="entry name" value="BIS(5'-ADENOSYL)-TRIPHOSPHATASE ENPP4"/>
    <property type="match status" value="1"/>
</dbReference>
<evidence type="ECO:0000256" key="17">
    <source>
        <dbReference type="ARBA" id="ARBA00025036"/>
    </source>
</evidence>